<evidence type="ECO:0008006" key="9">
    <source>
        <dbReference type="Google" id="ProtNLM"/>
    </source>
</evidence>
<dbReference type="PANTHER" id="PTHR46983">
    <property type="entry name" value="CYSTEINE AND HISTIDINE-RICH DOMAIN-CONTAINING PROTEIN 1"/>
    <property type="match status" value="1"/>
</dbReference>
<dbReference type="InterPro" id="IPR007052">
    <property type="entry name" value="CS_dom"/>
</dbReference>
<keyword evidence="8" id="KW-1185">Reference proteome</keyword>
<gene>
    <name evidence="7" type="ORF">AMS68_007166</name>
</gene>
<evidence type="ECO:0000259" key="6">
    <source>
        <dbReference type="PROSITE" id="PS51401"/>
    </source>
</evidence>
<organism evidence="7 8">
    <name type="scientific">Peltaster fructicola</name>
    <dbReference type="NCBI Taxonomy" id="286661"/>
    <lineage>
        <taxon>Eukaryota</taxon>
        <taxon>Fungi</taxon>
        <taxon>Dikarya</taxon>
        <taxon>Ascomycota</taxon>
        <taxon>Pezizomycotina</taxon>
        <taxon>Dothideomycetes</taxon>
        <taxon>Dothideomycetes incertae sedis</taxon>
        <taxon>Peltaster</taxon>
    </lineage>
</organism>
<evidence type="ECO:0000313" key="7">
    <source>
        <dbReference type="EMBL" id="QIX01649.1"/>
    </source>
</evidence>
<dbReference type="Gene3D" id="4.10.1130.20">
    <property type="match status" value="2"/>
</dbReference>
<dbReference type="Gene3D" id="2.60.40.790">
    <property type="match status" value="1"/>
</dbReference>
<dbReference type="EMBL" id="CP051143">
    <property type="protein sequence ID" value="QIX01649.1"/>
    <property type="molecule type" value="Genomic_DNA"/>
</dbReference>
<evidence type="ECO:0000256" key="2">
    <source>
        <dbReference type="ARBA" id="ARBA00022737"/>
    </source>
</evidence>
<evidence type="ECO:0000256" key="1">
    <source>
        <dbReference type="ARBA" id="ARBA00022723"/>
    </source>
</evidence>
<feature type="domain" description="CS" evidence="5">
    <location>
        <begin position="215"/>
        <end position="306"/>
    </location>
</feature>
<proteinExistence type="predicted"/>
<dbReference type="SUPFAM" id="SSF49764">
    <property type="entry name" value="HSP20-like chaperones"/>
    <property type="match status" value="1"/>
</dbReference>
<dbReference type="PROSITE" id="PS51203">
    <property type="entry name" value="CS"/>
    <property type="match status" value="1"/>
</dbReference>
<feature type="domain" description="CHORD" evidence="6">
    <location>
        <begin position="139"/>
        <end position="200"/>
    </location>
</feature>
<dbReference type="InterPro" id="IPR039790">
    <property type="entry name" value="CHRD1"/>
</dbReference>
<keyword evidence="2" id="KW-0677">Repeat</keyword>
<dbReference type="InterPro" id="IPR007051">
    <property type="entry name" value="CHORD_dom"/>
</dbReference>
<dbReference type="PANTHER" id="PTHR46983:SF3">
    <property type="entry name" value="CHPADIPLOID STATE MAINTENANCE PROTEIN CHPA"/>
    <property type="match status" value="1"/>
</dbReference>
<dbReference type="Pfam" id="PF04969">
    <property type="entry name" value="CS"/>
    <property type="match status" value="1"/>
</dbReference>
<keyword evidence="3" id="KW-0862">Zinc</keyword>
<keyword evidence="1" id="KW-0479">Metal-binding</keyword>
<dbReference type="CDD" id="cd06466">
    <property type="entry name" value="p23_CS_SGT1_like"/>
    <property type="match status" value="1"/>
</dbReference>
<feature type="compositionally biased region" description="Pro residues" evidence="4">
    <location>
        <begin position="112"/>
        <end position="121"/>
    </location>
</feature>
<feature type="domain" description="CHORD" evidence="6">
    <location>
        <begin position="6"/>
        <end position="62"/>
    </location>
</feature>
<evidence type="ECO:0000259" key="5">
    <source>
        <dbReference type="PROSITE" id="PS51203"/>
    </source>
</evidence>
<evidence type="ECO:0000256" key="4">
    <source>
        <dbReference type="SAM" id="MobiDB-lite"/>
    </source>
</evidence>
<name>A0A6H0Y477_9PEZI</name>
<accession>A0A6H0Y477</accession>
<dbReference type="AlphaFoldDB" id="A0A6H0Y477"/>
<dbReference type="OrthoDB" id="1898560at2759"/>
<dbReference type="InterPro" id="IPR008978">
    <property type="entry name" value="HSP20-like_chaperone"/>
</dbReference>
<evidence type="ECO:0000256" key="3">
    <source>
        <dbReference type="ARBA" id="ARBA00022833"/>
    </source>
</evidence>
<dbReference type="PROSITE" id="PS51401">
    <property type="entry name" value="CHORD"/>
    <property type="match status" value="2"/>
</dbReference>
<feature type="region of interest" description="Disordered" evidence="4">
    <location>
        <begin position="77"/>
        <end position="137"/>
    </location>
</feature>
<dbReference type="Pfam" id="PF04968">
    <property type="entry name" value="CHORD"/>
    <property type="match status" value="2"/>
</dbReference>
<dbReference type="Proteomes" id="UP000503462">
    <property type="component" value="Chromosome 5"/>
</dbReference>
<evidence type="ECO:0000313" key="8">
    <source>
        <dbReference type="Proteomes" id="UP000503462"/>
    </source>
</evidence>
<dbReference type="GO" id="GO:0046872">
    <property type="term" value="F:metal ion binding"/>
    <property type="evidence" value="ECO:0007669"/>
    <property type="project" value="UniProtKB-KW"/>
</dbReference>
<protein>
    <recommendedName>
        <fullName evidence="9">CS domain-containing protein</fullName>
    </recommendedName>
</protein>
<reference evidence="7 8" key="1">
    <citation type="journal article" date="2016" name="Sci. Rep.">
        <title>Peltaster fructicola genome reveals evolution from an invasive phytopathogen to an ectophytic parasite.</title>
        <authorList>
            <person name="Xu C."/>
            <person name="Chen H."/>
            <person name="Gleason M.L."/>
            <person name="Xu J.R."/>
            <person name="Liu H."/>
            <person name="Zhang R."/>
            <person name="Sun G."/>
        </authorList>
    </citation>
    <scope>NUCLEOTIDE SEQUENCE [LARGE SCALE GENOMIC DNA]</scope>
    <source>
        <strain evidence="7 8">LNHT1506</strain>
    </source>
</reference>
<sequence length="326" mass="35634">MAAQKCVHRGCGKLFTDSNEECSFHSGTPVFHEGQKGYKCCKPRVLTFDEFLTIPPCTTGKHTTVDDTPAPLQVDATAEARSTEAKIKAAAPVDGNTALPPPVPRQAINAQPPQPSASPAPPEEESDNATAQPKDGVTCKRKGCDAVYKSGQDRSAEECVHHPGAPIFHEGSKGYSCCKRRVLEFDDFMRMPGCKTKTRHLFVGKPKPAGVEEAVKEVRSDFYQTPTTVIASLFLKKIDKEQSKVAFDQTSQSVELDLHTTDQKHYKNTVELFGAIDAERSSFRILGTKLELSIAKADGAGWPVLRRTDQHTGEIIQAGRAGRLER</sequence>